<keyword evidence="3" id="KW-1185">Reference proteome</keyword>
<reference evidence="2 3" key="1">
    <citation type="journal article" date="2019" name="Microorganisms">
        <title>Genome Insights into the Novel Species Microvirga brassicacearum, a Rapeseed Endophyte with Biotechnological Potential.</title>
        <authorList>
            <person name="Jimenez-Gomez A."/>
            <person name="Saati-Santamaria Z."/>
            <person name="Igual J.M."/>
            <person name="Rivas R."/>
            <person name="Mateos P.F."/>
            <person name="Garcia-Fraile P."/>
        </authorList>
    </citation>
    <scope>NUCLEOTIDE SEQUENCE [LARGE SCALE GENOMIC DNA]</scope>
    <source>
        <strain evidence="2 3">CDVBN77</strain>
    </source>
</reference>
<protein>
    <submittedName>
        <fullName evidence="2">Uncharacterized protein</fullName>
    </submittedName>
</protein>
<dbReference type="EMBL" id="VCMV01000063">
    <property type="protein sequence ID" value="KAB0264724.1"/>
    <property type="molecule type" value="Genomic_DNA"/>
</dbReference>
<name>A0A5N3P4T0_9HYPH</name>
<proteinExistence type="predicted"/>
<organism evidence="2 3">
    <name type="scientific">Microvirga brassicacearum</name>
    <dbReference type="NCBI Taxonomy" id="2580413"/>
    <lineage>
        <taxon>Bacteria</taxon>
        <taxon>Pseudomonadati</taxon>
        <taxon>Pseudomonadota</taxon>
        <taxon>Alphaproteobacteria</taxon>
        <taxon>Hyphomicrobiales</taxon>
        <taxon>Methylobacteriaceae</taxon>
        <taxon>Microvirga</taxon>
    </lineage>
</organism>
<evidence type="ECO:0000313" key="2">
    <source>
        <dbReference type="EMBL" id="KAB0264724.1"/>
    </source>
</evidence>
<dbReference type="OrthoDB" id="7567346at2"/>
<sequence>MPPFAREAQQQDGPLLPQEQRAAGPHSDLYVAALITPLGIRPILDAGDLQAVFMAQEQAKKLNDPAMIFGLSVGTILGDGDDRHLWLFGNGIASPDGLSLFDLRDVTVKAP</sequence>
<feature type="region of interest" description="Disordered" evidence="1">
    <location>
        <begin position="1"/>
        <end position="21"/>
    </location>
</feature>
<evidence type="ECO:0000256" key="1">
    <source>
        <dbReference type="SAM" id="MobiDB-lite"/>
    </source>
</evidence>
<accession>A0A5N3P4T0</accession>
<gene>
    <name evidence="2" type="ORF">FEZ63_22000</name>
</gene>
<dbReference type="Proteomes" id="UP000325684">
    <property type="component" value="Unassembled WGS sequence"/>
</dbReference>
<dbReference type="AlphaFoldDB" id="A0A5N3P4T0"/>
<evidence type="ECO:0000313" key="3">
    <source>
        <dbReference type="Proteomes" id="UP000325684"/>
    </source>
</evidence>
<comment type="caution">
    <text evidence="2">The sequence shown here is derived from an EMBL/GenBank/DDBJ whole genome shotgun (WGS) entry which is preliminary data.</text>
</comment>